<dbReference type="Pfam" id="PF01042">
    <property type="entry name" value="Ribonuc_L-PSP"/>
    <property type="match status" value="1"/>
</dbReference>
<dbReference type="InterPro" id="IPR035959">
    <property type="entry name" value="RutC-like_sf"/>
</dbReference>
<sequence length="133" mass="13834">MTRPLRSLDVPGLAHNAPIPTGARVGNVICTSAISGKDAATGELPHGAAAQAAHAFRNLASVLAAGGGSVADVVKMTIYVKDNSVREAINAEWLQCFPNPEDRPARHIVVHDLQHGMLLQLECLAVLAGANQG</sequence>
<dbReference type="EMBL" id="QKWJ01000063">
    <property type="protein sequence ID" value="RDK06433.1"/>
    <property type="molecule type" value="Genomic_DNA"/>
</dbReference>
<accession>A0A370NLH1</accession>
<dbReference type="RefSeq" id="WP_115215170.1">
    <property type="nucleotide sequence ID" value="NZ_QKWJ01000063.1"/>
</dbReference>
<dbReference type="PANTHER" id="PTHR11803:SF39">
    <property type="entry name" value="2-IMINOBUTANOATE_2-IMINOPROPANOATE DEAMINASE"/>
    <property type="match status" value="1"/>
</dbReference>
<dbReference type="InterPro" id="IPR006175">
    <property type="entry name" value="YjgF/YER057c/UK114"/>
</dbReference>
<evidence type="ECO:0000313" key="1">
    <source>
        <dbReference type="EMBL" id="RDK06433.1"/>
    </source>
</evidence>
<dbReference type="PANTHER" id="PTHR11803">
    <property type="entry name" value="2-IMINOBUTANOATE/2-IMINOPROPANOATE DEAMINASE RIDA"/>
    <property type="match status" value="1"/>
</dbReference>
<proteinExistence type="predicted"/>
<dbReference type="Gene3D" id="3.30.1330.40">
    <property type="entry name" value="RutC-like"/>
    <property type="match status" value="1"/>
</dbReference>
<dbReference type="CDD" id="cd00448">
    <property type="entry name" value="YjgF_YER057c_UK114_family"/>
    <property type="match status" value="1"/>
</dbReference>
<evidence type="ECO:0000313" key="2">
    <source>
        <dbReference type="Proteomes" id="UP000255165"/>
    </source>
</evidence>
<reference evidence="2" key="1">
    <citation type="submission" date="2018-06" db="EMBL/GenBank/DDBJ databases">
        <authorList>
            <person name="Feng T."/>
            <person name="Jeon C.O."/>
        </authorList>
    </citation>
    <scope>NUCLEOTIDE SEQUENCE [LARGE SCALE GENOMIC DNA]</scope>
    <source>
        <strain evidence="2">S23</strain>
    </source>
</reference>
<name>A0A370NLH1_9BURK</name>
<dbReference type="GO" id="GO:0005829">
    <property type="term" value="C:cytosol"/>
    <property type="evidence" value="ECO:0007669"/>
    <property type="project" value="TreeGrafter"/>
</dbReference>
<protein>
    <submittedName>
        <fullName evidence="1">RidA family protein</fullName>
    </submittedName>
</protein>
<organism evidence="1 2">
    <name type="scientific">Cupriavidus lacunae</name>
    <dbReference type="NCBI Taxonomy" id="2666307"/>
    <lineage>
        <taxon>Bacteria</taxon>
        <taxon>Pseudomonadati</taxon>
        <taxon>Pseudomonadota</taxon>
        <taxon>Betaproteobacteria</taxon>
        <taxon>Burkholderiales</taxon>
        <taxon>Burkholderiaceae</taxon>
        <taxon>Cupriavidus</taxon>
    </lineage>
</organism>
<dbReference type="SUPFAM" id="SSF55298">
    <property type="entry name" value="YjgF-like"/>
    <property type="match status" value="1"/>
</dbReference>
<dbReference type="GO" id="GO:0019239">
    <property type="term" value="F:deaminase activity"/>
    <property type="evidence" value="ECO:0007669"/>
    <property type="project" value="TreeGrafter"/>
</dbReference>
<dbReference type="Proteomes" id="UP000255165">
    <property type="component" value="Unassembled WGS sequence"/>
</dbReference>
<dbReference type="AlphaFoldDB" id="A0A370NLH1"/>
<comment type="caution">
    <text evidence="1">The sequence shown here is derived from an EMBL/GenBank/DDBJ whole genome shotgun (WGS) entry which is preliminary data.</text>
</comment>
<keyword evidence="2" id="KW-1185">Reference proteome</keyword>
<gene>
    <name evidence="1" type="ORF">DN412_31535</name>
</gene>